<dbReference type="EMBL" id="HBHY01013660">
    <property type="protein sequence ID" value="CAE0142206.1"/>
    <property type="molecule type" value="Transcribed_RNA"/>
</dbReference>
<accession>A0A7S3BQQ7</accession>
<evidence type="ECO:0000259" key="1">
    <source>
        <dbReference type="PROSITE" id="PS50006"/>
    </source>
</evidence>
<evidence type="ECO:0000313" key="2">
    <source>
        <dbReference type="EMBL" id="CAE0142206.1"/>
    </source>
</evidence>
<proteinExistence type="predicted"/>
<dbReference type="InterPro" id="IPR008984">
    <property type="entry name" value="SMAD_FHA_dom_sf"/>
</dbReference>
<name>A0A7S3BQQ7_9VIRI</name>
<dbReference type="SMART" id="SM00240">
    <property type="entry name" value="FHA"/>
    <property type="match status" value="1"/>
</dbReference>
<dbReference type="InterPro" id="IPR050923">
    <property type="entry name" value="Cell_Proc_Reg/RNA_Proc"/>
</dbReference>
<protein>
    <recommendedName>
        <fullName evidence="1">FHA domain-containing protein</fullName>
    </recommendedName>
</protein>
<dbReference type="PANTHER" id="PTHR23308">
    <property type="entry name" value="NUCLEAR INHIBITOR OF PROTEIN PHOSPHATASE-1"/>
    <property type="match status" value="1"/>
</dbReference>
<feature type="domain" description="FHA" evidence="1">
    <location>
        <begin position="75"/>
        <end position="124"/>
    </location>
</feature>
<gene>
    <name evidence="2" type="ORF">PSIN1315_LOCUS8756</name>
</gene>
<dbReference type="InterPro" id="IPR000253">
    <property type="entry name" value="FHA_dom"/>
</dbReference>
<dbReference type="Pfam" id="PF00498">
    <property type="entry name" value="FHA"/>
    <property type="match status" value="1"/>
</dbReference>
<reference evidence="2" key="1">
    <citation type="submission" date="2021-01" db="EMBL/GenBank/DDBJ databases">
        <authorList>
            <person name="Corre E."/>
            <person name="Pelletier E."/>
            <person name="Niang G."/>
            <person name="Scheremetjew M."/>
            <person name="Finn R."/>
            <person name="Kale V."/>
            <person name="Holt S."/>
            <person name="Cochrane G."/>
            <person name="Meng A."/>
            <person name="Brown T."/>
            <person name="Cohen L."/>
        </authorList>
    </citation>
    <scope>NUCLEOTIDE SEQUENCE</scope>
    <source>
        <strain evidence="2">RCC927</strain>
    </source>
</reference>
<organism evidence="2">
    <name type="scientific">Prasinoderma singulare</name>
    <dbReference type="NCBI Taxonomy" id="676789"/>
    <lineage>
        <taxon>Eukaryota</taxon>
        <taxon>Viridiplantae</taxon>
        <taxon>Prasinodermophyta</taxon>
        <taxon>Prasinodermophyceae</taxon>
        <taxon>Prasinodermales</taxon>
        <taxon>Prasinodermaceae</taxon>
        <taxon>Prasinoderma</taxon>
    </lineage>
</organism>
<dbReference type="SUPFAM" id="SSF49879">
    <property type="entry name" value="SMAD/FHA domain"/>
    <property type="match status" value="1"/>
</dbReference>
<dbReference type="Gene3D" id="2.60.200.20">
    <property type="match status" value="1"/>
</dbReference>
<dbReference type="AlphaFoldDB" id="A0A7S3BQQ7"/>
<dbReference type="PROSITE" id="PS50006">
    <property type="entry name" value="FHA_DOMAIN"/>
    <property type="match status" value="1"/>
</dbReference>
<sequence>MATCCAARTPGMLSRSGRGRGPAPAAMAVRARRCQASALLVLRPSGDGNCDHLEATECNPEDVRSIECTKEMGAVVVGREAPADVTIPIVTVSSAHARLEVVGGGLEIEDLGSTNGTFIDGIELKPNTKAALTVGQELVLGDMHLAAFTLVDEPEA</sequence>